<evidence type="ECO:0000256" key="2">
    <source>
        <dbReference type="ARBA" id="ARBA00022741"/>
    </source>
</evidence>
<feature type="binding site" evidence="5">
    <location>
        <begin position="86"/>
        <end position="87"/>
    </location>
    <ligand>
        <name>GTP</name>
        <dbReference type="ChEBI" id="CHEBI:37565"/>
    </ligand>
</feature>
<dbReference type="Gene3D" id="3.40.50.300">
    <property type="entry name" value="P-loop containing nucleotide triphosphate hydrolases"/>
    <property type="match status" value="1"/>
</dbReference>
<dbReference type="Gene3D" id="1.10.1580.10">
    <property type="match status" value="1"/>
</dbReference>
<dbReference type="GO" id="GO:0006412">
    <property type="term" value="P:translation"/>
    <property type="evidence" value="ECO:0007669"/>
    <property type="project" value="TreeGrafter"/>
</dbReference>
<dbReference type="NCBIfam" id="TIGR03596">
    <property type="entry name" value="GTPase_YlqF"/>
    <property type="match status" value="1"/>
</dbReference>
<keyword evidence="2 4" id="KW-0547">Nucleotide-binding</keyword>
<reference evidence="7" key="1">
    <citation type="submission" date="2021-03" db="EMBL/GenBank/DDBJ databases">
        <title>Alkalibacter marinus sp. nov., isolated from tidal flat sediment.</title>
        <authorList>
            <person name="Namirimu T."/>
            <person name="Yang J.-A."/>
            <person name="Yang S.-H."/>
            <person name="Kim Y.-J."/>
            <person name="Kwon K.K."/>
        </authorList>
    </citation>
    <scope>NUCLEOTIDE SEQUENCE</scope>
    <source>
        <strain evidence="7">ES005</strain>
    </source>
</reference>
<dbReference type="GO" id="GO:0003924">
    <property type="term" value="F:GTPase activity"/>
    <property type="evidence" value="ECO:0007669"/>
    <property type="project" value="TreeGrafter"/>
</dbReference>
<dbReference type="InterPro" id="IPR016478">
    <property type="entry name" value="GTPase_MTG1"/>
</dbReference>
<evidence type="ECO:0000259" key="6">
    <source>
        <dbReference type="PROSITE" id="PS51721"/>
    </source>
</evidence>
<dbReference type="PANTHER" id="PTHR45782:SF4">
    <property type="entry name" value="MITOCHONDRIAL RIBOSOME-ASSOCIATED GTPASE 1"/>
    <property type="match status" value="1"/>
</dbReference>
<comment type="function">
    <text evidence="4">Required for a late step of 50S ribosomal subunit assembly. Has GTPase activity.</text>
</comment>
<evidence type="ECO:0000313" key="8">
    <source>
        <dbReference type="Proteomes" id="UP000663499"/>
    </source>
</evidence>
<evidence type="ECO:0000256" key="3">
    <source>
        <dbReference type="ARBA" id="ARBA00023134"/>
    </source>
</evidence>
<dbReference type="InterPro" id="IPR019991">
    <property type="entry name" value="GTP-bd_ribosome_bgen"/>
</dbReference>
<dbReference type="GO" id="GO:0005525">
    <property type="term" value="F:GTP binding"/>
    <property type="evidence" value="ECO:0007669"/>
    <property type="project" value="UniProtKB-KW"/>
</dbReference>
<dbReference type="Proteomes" id="UP000663499">
    <property type="component" value="Chromosome"/>
</dbReference>
<feature type="binding site" evidence="5">
    <location>
        <position position="174"/>
    </location>
    <ligand>
        <name>GTP</name>
        <dbReference type="ChEBI" id="CHEBI:37565"/>
    </ligand>
</feature>
<sequence>MDIQWYPGHMAKAKREIRESLKLIDLAVELVDARVPVSSTNPEVDQLLGSKKKIVVLNKADLADPAVNKLWEAHYKKMGQPYVFVNSLAGKGIKDLVAAIKKVMEPKLERDRKKGRMNRQIRCLVLGIPNVGKSTLINAISGKATAKTGNKPGVTKANQWIKVGKDVLLLDTPGILWPKFEDDAIGLKLAWIGSIKDTIYDREEAALRLIGFLRQNYLEELKDRYGVSPQKESTDLEVMETIARKRMLLSKGGEVDYARTSAMLMDEMKKNIFANVSFEKPEDFTWE</sequence>
<evidence type="ECO:0000256" key="1">
    <source>
        <dbReference type="ARBA" id="ARBA00014898"/>
    </source>
</evidence>
<feature type="domain" description="CP-type G" evidence="6">
    <location>
        <begin position="14"/>
        <end position="178"/>
    </location>
</feature>
<dbReference type="InterPro" id="IPR030378">
    <property type="entry name" value="G_CP_dom"/>
</dbReference>
<comment type="subcellular location">
    <subcellularLocation>
        <location evidence="4">Cytoplasm</location>
    </subcellularLocation>
</comment>
<dbReference type="EMBL" id="CP071444">
    <property type="protein sequence ID" value="QSX08716.1"/>
    <property type="molecule type" value="Genomic_DNA"/>
</dbReference>
<evidence type="ECO:0000256" key="5">
    <source>
        <dbReference type="PIRSR" id="PIRSR006230-1"/>
    </source>
</evidence>
<organism evidence="7 8">
    <name type="scientific">Alkalibacter rhizosphaerae</name>
    <dbReference type="NCBI Taxonomy" id="2815577"/>
    <lineage>
        <taxon>Bacteria</taxon>
        <taxon>Bacillati</taxon>
        <taxon>Bacillota</taxon>
        <taxon>Clostridia</taxon>
        <taxon>Eubacteriales</taxon>
        <taxon>Eubacteriaceae</taxon>
        <taxon>Alkalibacter</taxon>
    </lineage>
</organism>
<evidence type="ECO:0000256" key="4">
    <source>
        <dbReference type="PIRNR" id="PIRNR006230"/>
    </source>
</evidence>
<dbReference type="CDD" id="cd01856">
    <property type="entry name" value="YlqF"/>
    <property type="match status" value="1"/>
</dbReference>
<feature type="binding site" evidence="5">
    <location>
        <begin position="58"/>
        <end position="61"/>
    </location>
    <ligand>
        <name>GTP</name>
        <dbReference type="ChEBI" id="CHEBI:37565"/>
    </ligand>
</feature>
<dbReference type="FunFam" id="3.40.50.300:FF:000590">
    <property type="entry name" value="Ribosome biogenesis GTPase A"/>
    <property type="match status" value="1"/>
</dbReference>
<dbReference type="InterPro" id="IPR023179">
    <property type="entry name" value="GTP-bd_ortho_bundle_sf"/>
</dbReference>
<dbReference type="KEGG" id="alka:J0B03_01085"/>
<dbReference type="AlphaFoldDB" id="A0A974XMP0"/>
<keyword evidence="8" id="KW-1185">Reference proteome</keyword>
<comment type="similarity">
    <text evidence="4">Belongs to the TRAFAC class YlqF/YawG GTPase family. MTG1 subfamily.</text>
</comment>
<protein>
    <recommendedName>
        <fullName evidence="1 4">Ribosome biogenesis GTPase A</fullName>
    </recommendedName>
</protein>
<dbReference type="PANTHER" id="PTHR45782">
    <property type="entry name" value="MITOCHONDRIAL RIBOSOME-ASSOCIATED GTPASE 1"/>
    <property type="match status" value="1"/>
</dbReference>
<gene>
    <name evidence="7" type="primary">ylqF</name>
    <name evidence="7" type="ORF">J0B03_01085</name>
</gene>
<feature type="binding site" evidence="5">
    <location>
        <begin position="130"/>
        <end position="135"/>
    </location>
    <ligand>
        <name>GTP</name>
        <dbReference type="ChEBI" id="CHEBI:37565"/>
    </ligand>
</feature>
<accession>A0A974XMP0</accession>
<evidence type="ECO:0000313" key="7">
    <source>
        <dbReference type="EMBL" id="QSX08716.1"/>
    </source>
</evidence>
<dbReference type="RefSeq" id="WP_207300057.1">
    <property type="nucleotide sequence ID" value="NZ_CP071444.1"/>
</dbReference>
<dbReference type="Pfam" id="PF01926">
    <property type="entry name" value="MMR_HSR1"/>
    <property type="match status" value="1"/>
</dbReference>
<keyword evidence="3 4" id="KW-0342">GTP-binding</keyword>
<keyword evidence="4" id="KW-0963">Cytoplasm</keyword>
<name>A0A974XMP0_9FIRM</name>
<dbReference type="PROSITE" id="PS51721">
    <property type="entry name" value="G_CP"/>
    <property type="match status" value="1"/>
</dbReference>
<proteinExistence type="inferred from homology"/>
<dbReference type="SUPFAM" id="SSF52540">
    <property type="entry name" value="P-loop containing nucleoside triphosphate hydrolases"/>
    <property type="match status" value="1"/>
</dbReference>
<dbReference type="PRINTS" id="PR00326">
    <property type="entry name" value="GTP1OBG"/>
</dbReference>
<dbReference type="GO" id="GO:0005737">
    <property type="term" value="C:cytoplasm"/>
    <property type="evidence" value="ECO:0007669"/>
    <property type="project" value="UniProtKB-SubCell"/>
</dbReference>
<dbReference type="InterPro" id="IPR027417">
    <property type="entry name" value="P-loop_NTPase"/>
</dbReference>
<dbReference type="InterPro" id="IPR006073">
    <property type="entry name" value="GTP-bd"/>
</dbReference>
<dbReference type="PIRSF" id="PIRSF006230">
    <property type="entry name" value="MG442"/>
    <property type="match status" value="1"/>
</dbReference>